<dbReference type="EMBL" id="AP017424">
    <property type="protein sequence ID" value="BAU88384.1"/>
    <property type="molecule type" value="Genomic_DNA"/>
</dbReference>
<organism evidence="2 3">
    <name type="scientific">Streptomyces laurentii</name>
    <dbReference type="NCBI Taxonomy" id="39478"/>
    <lineage>
        <taxon>Bacteria</taxon>
        <taxon>Bacillati</taxon>
        <taxon>Actinomycetota</taxon>
        <taxon>Actinomycetes</taxon>
        <taxon>Kitasatosporales</taxon>
        <taxon>Streptomycetaceae</taxon>
        <taxon>Streptomyces</taxon>
    </lineage>
</organism>
<dbReference type="SUPFAM" id="SSF54593">
    <property type="entry name" value="Glyoxalase/Bleomycin resistance protein/Dihydroxybiphenyl dioxygenase"/>
    <property type="match status" value="1"/>
</dbReference>
<dbReference type="Pfam" id="PF00903">
    <property type="entry name" value="Glyoxalase"/>
    <property type="match status" value="1"/>
</dbReference>
<dbReference type="RefSeq" id="WP_359882136.1">
    <property type="nucleotide sequence ID" value="NZ_JBEYHT010000051.1"/>
</dbReference>
<evidence type="ECO:0000313" key="2">
    <source>
        <dbReference type="EMBL" id="BAU88384.1"/>
    </source>
</evidence>
<name>A0A169PTC2_STRLU</name>
<keyword evidence="2" id="KW-0223">Dioxygenase</keyword>
<sequence length="148" mass="15596">MDLKLEVLVLPVSDVDKAKAFYVDTLGFRLDADFPVHDGYRIVQVTPPGSACSVIFGEGLTTAPAGSAQGLHLIVTDIEQAVGELVGRGVDVDGPFHDATGAFHHADGTHRIPGLAPGRPSYGTFAGFADPDGNAWFLQEITVRAPGR</sequence>
<dbReference type="KEGG" id="slau:SLA_7519"/>
<gene>
    <name evidence="2" type="ORF">SLA_7519</name>
</gene>
<dbReference type="PROSITE" id="PS51819">
    <property type="entry name" value="VOC"/>
    <property type="match status" value="1"/>
</dbReference>
<keyword evidence="3" id="KW-1185">Reference proteome</keyword>
<dbReference type="InterPro" id="IPR004360">
    <property type="entry name" value="Glyas_Fos-R_dOase_dom"/>
</dbReference>
<reference evidence="2 3" key="1">
    <citation type="journal article" date="2016" name="Genome Announc.">
        <title>Complete Genome Sequence of Thiostrepton-Producing Streptomyces laurentii ATCC 31255.</title>
        <authorList>
            <person name="Doi K."/>
            <person name="Fujino Y."/>
            <person name="Nagayoshi Y."/>
            <person name="Ohshima T."/>
            <person name="Ogata S."/>
        </authorList>
    </citation>
    <scope>NUCLEOTIDE SEQUENCE [LARGE SCALE GENOMIC DNA]</scope>
    <source>
        <strain evidence="2 3">ATCC 31255</strain>
    </source>
</reference>
<dbReference type="Proteomes" id="UP000217676">
    <property type="component" value="Chromosome"/>
</dbReference>
<dbReference type="Gene3D" id="3.10.180.10">
    <property type="entry name" value="2,3-Dihydroxybiphenyl 1,2-Dioxygenase, domain 1"/>
    <property type="match status" value="1"/>
</dbReference>
<dbReference type="AlphaFoldDB" id="A0A169PTC2"/>
<proteinExistence type="predicted"/>
<feature type="domain" description="VOC" evidence="1">
    <location>
        <begin position="4"/>
        <end position="141"/>
    </location>
</feature>
<dbReference type="GO" id="GO:0051213">
    <property type="term" value="F:dioxygenase activity"/>
    <property type="evidence" value="ECO:0007669"/>
    <property type="project" value="UniProtKB-KW"/>
</dbReference>
<keyword evidence="2" id="KW-0560">Oxidoreductase</keyword>
<dbReference type="PANTHER" id="PTHR36437:SF2">
    <property type="entry name" value="GLYOXALASE_BLEOMYCIN RESISTANCE PROTEIN_DIOXYGENASE"/>
    <property type="match status" value="1"/>
</dbReference>
<evidence type="ECO:0000259" key="1">
    <source>
        <dbReference type="PROSITE" id="PS51819"/>
    </source>
</evidence>
<dbReference type="InterPro" id="IPR037523">
    <property type="entry name" value="VOC_core"/>
</dbReference>
<protein>
    <submittedName>
        <fullName evidence="2">Glyoxalase/bleomycin resistance protein/dioxygenase</fullName>
    </submittedName>
</protein>
<dbReference type="PANTHER" id="PTHR36437">
    <property type="entry name" value="GLYOXALASE/BLEOMYCIN RESISTANCE PROTEIN/DIOXYGENASE"/>
    <property type="match status" value="1"/>
</dbReference>
<accession>A0A169PTC2</accession>
<evidence type="ECO:0000313" key="3">
    <source>
        <dbReference type="Proteomes" id="UP000217676"/>
    </source>
</evidence>
<dbReference type="InterPro" id="IPR029068">
    <property type="entry name" value="Glyas_Bleomycin-R_OHBP_Dase"/>
</dbReference>